<sequence>MTKYALSLTPIVLSLEELIPSSIKMRSYGVSMFVRTILVLYTLVVALTFPFFGKIP</sequence>
<feature type="transmembrane region" description="Helical" evidence="1">
    <location>
        <begin position="32"/>
        <end position="52"/>
    </location>
</feature>
<accession>D7L7U0</accession>
<dbReference type="eggNOG" id="KOG1303">
    <property type="taxonomic scope" value="Eukaryota"/>
</dbReference>
<keyword evidence="1" id="KW-0812">Transmembrane</keyword>
<dbReference type="HOGENOM" id="CLU_3016941_0_0_1"/>
<evidence type="ECO:0000256" key="1">
    <source>
        <dbReference type="SAM" id="Phobius"/>
    </source>
</evidence>
<gene>
    <name evidence="2" type="ORF">ARALYDRAFT_897088</name>
</gene>
<keyword evidence="1" id="KW-0472">Membrane</keyword>
<name>D7L7U0_ARALL</name>
<evidence type="ECO:0008006" key="4">
    <source>
        <dbReference type="Google" id="ProtNLM"/>
    </source>
</evidence>
<reference evidence="3" key="1">
    <citation type="journal article" date="2011" name="Nat. Genet.">
        <title>The Arabidopsis lyrata genome sequence and the basis of rapid genome size change.</title>
        <authorList>
            <person name="Hu T.T."/>
            <person name="Pattyn P."/>
            <person name="Bakker E.G."/>
            <person name="Cao J."/>
            <person name="Cheng J.-F."/>
            <person name="Clark R.M."/>
            <person name="Fahlgren N."/>
            <person name="Fawcett J.A."/>
            <person name="Grimwood J."/>
            <person name="Gundlach H."/>
            <person name="Haberer G."/>
            <person name="Hollister J.D."/>
            <person name="Ossowski S."/>
            <person name="Ottilar R.P."/>
            <person name="Salamov A.A."/>
            <person name="Schneeberger K."/>
            <person name="Spannagl M."/>
            <person name="Wang X."/>
            <person name="Yang L."/>
            <person name="Nasrallah M.E."/>
            <person name="Bergelson J."/>
            <person name="Carrington J.C."/>
            <person name="Gaut B.S."/>
            <person name="Schmutz J."/>
            <person name="Mayer K.F.X."/>
            <person name="Van de Peer Y."/>
            <person name="Grigoriev I.V."/>
            <person name="Nordborg M."/>
            <person name="Weigel D."/>
            <person name="Guo Y.-L."/>
        </authorList>
    </citation>
    <scope>NUCLEOTIDE SEQUENCE [LARGE SCALE GENOMIC DNA]</scope>
    <source>
        <strain evidence="3">cv. MN47</strain>
    </source>
</reference>
<dbReference type="Proteomes" id="UP000008694">
    <property type="component" value="Unassembled WGS sequence"/>
</dbReference>
<dbReference type="EMBL" id="GL348715">
    <property type="protein sequence ID" value="EFH60987.1"/>
    <property type="molecule type" value="Genomic_DNA"/>
</dbReference>
<dbReference type="STRING" id="81972.D7L7U0"/>
<keyword evidence="3" id="KW-1185">Reference proteome</keyword>
<dbReference type="AlphaFoldDB" id="D7L7U0"/>
<proteinExistence type="predicted"/>
<protein>
    <recommendedName>
        <fullName evidence="4">Amino acid transporter transmembrane domain-containing protein</fullName>
    </recommendedName>
</protein>
<evidence type="ECO:0000313" key="2">
    <source>
        <dbReference type="EMBL" id="EFH60987.1"/>
    </source>
</evidence>
<evidence type="ECO:0000313" key="3">
    <source>
        <dbReference type="Proteomes" id="UP000008694"/>
    </source>
</evidence>
<organism evidence="3">
    <name type="scientific">Arabidopsis lyrata subsp. lyrata</name>
    <name type="common">Lyre-leaved rock-cress</name>
    <dbReference type="NCBI Taxonomy" id="81972"/>
    <lineage>
        <taxon>Eukaryota</taxon>
        <taxon>Viridiplantae</taxon>
        <taxon>Streptophyta</taxon>
        <taxon>Embryophyta</taxon>
        <taxon>Tracheophyta</taxon>
        <taxon>Spermatophyta</taxon>
        <taxon>Magnoliopsida</taxon>
        <taxon>eudicotyledons</taxon>
        <taxon>Gunneridae</taxon>
        <taxon>Pentapetalae</taxon>
        <taxon>rosids</taxon>
        <taxon>malvids</taxon>
        <taxon>Brassicales</taxon>
        <taxon>Brassicaceae</taxon>
        <taxon>Camelineae</taxon>
        <taxon>Arabidopsis</taxon>
    </lineage>
</organism>
<dbReference type="Gramene" id="scaffold_301058.1">
    <property type="protein sequence ID" value="scaffold_301058.1"/>
    <property type="gene ID" value="scaffold_301058.1"/>
</dbReference>
<keyword evidence="1" id="KW-1133">Transmembrane helix</keyword>